<organism evidence="1 2">
    <name type="scientific">Arachis hypogaea</name>
    <name type="common">Peanut</name>
    <dbReference type="NCBI Taxonomy" id="3818"/>
    <lineage>
        <taxon>Eukaryota</taxon>
        <taxon>Viridiplantae</taxon>
        <taxon>Streptophyta</taxon>
        <taxon>Embryophyta</taxon>
        <taxon>Tracheophyta</taxon>
        <taxon>Spermatophyta</taxon>
        <taxon>Magnoliopsida</taxon>
        <taxon>eudicotyledons</taxon>
        <taxon>Gunneridae</taxon>
        <taxon>Pentapetalae</taxon>
        <taxon>rosids</taxon>
        <taxon>fabids</taxon>
        <taxon>Fabales</taxon>
        <taxon>Fabaceae</taxon>
        <taxon>Papilionoideae</taxon>
        <taxon>50 kb inversion clade</taxon>
        <taxon>dalbergioids sensu lato</taxon>
        <taxon>Dalbergieae</taxon>
        <taxon>Pterocarpus clade</taxon>
        <taxon>Arachis</taxon>
    </lineage>
</organism>
<keyword evidence="2" id="KW-1185">Reference proteome</keyword>
<dbReference type="InterPro" id="IPR051341">
    <property type="entry name" value="Zyg-11_UBL_adapter"/>
</dbReference>
<dbReference type="AlphaFoldDB" id="A0A445AVR0"/>
<name>A0A445AVR0_ARAHY</name>
<gene>
    <name evidence="1" type="ORF">Ahy_B01g055286</name>
</gene>
<dbReference type="SUPFAM" id="SSF52047">
    <property type="entry name" value="RNI-like"/>
    <property type="match status" value="1"/>
</dbReference>
<dbReference type="PANTHER" id="PTHR12904:SF23">
    <property type="entry name" value="PROTEIN ZER-1 HOMOLOG"/>
    <property type="match status" value="1"/>
</dbReference>
<dbReference type="InterPro" id="IPR032675">
    <property type="entry name" value="LRR_dom_sf"/>
</dbReference>
<sequence length="237" mass="26490">MGGICSRKREQQVMEDDLHRGVLGRYCRSTSTKWPGAKSFRSKPNNFPGGGTCPSLMELCIHKIGEDFRKYDSFSMLPPDLSQQIFNELVDAQCLTEAYIEAFRDCALRDVLLGEYPGVNDGWIDVISSQRSSLLSVDLSGSTVTDKGLRLLKDSSNLQSLTLDYCDQFSEHGLKYVSGLLNLTFLSIRKSSTVTPDGMRAFSSLVNLEKLDLERCSEIHGGFVHLKGFFLIFCSIF</sequence>
<proteinExistence type="predicted"/>
<comment type="caution">
    <text evidence="1">The sequence shown here is derived from an EMBL/GenBank/DDBJ whole genome shotgun (WGS) entry which is preliminary data.</text>
</comment>
<dbReference type="EMBL" id="SDMP01000011">
    <property type="protein sequence ID" value="RYR30534.1"/>
    <property type="molecule type" value="Genomic_DNA"/>
</dbReference>
<reference evidence="1 2" key="1">
    <citation type="submission" date="2019-01" db="EMBL/GenBank/DDBJ databases">
        <title>Sequencing of cultivated peanut Arachis hypogaea provides insights into genome evolution and oil improvement.</title>
        <authorList>
            <person name="Chen X."/>
        </authorList>
    </citation>
    <scope>NUCLEOTIDE SEQUENCE [LARGE SCALE GENOMIC DNA]</scope>
    <source>
        <strain evidence="2">cv. Fuhuasheng</strain>
        <tissue evidence="1">Leaves</tissue>
    </source>
</reference>
<dbReference type="Gene3D" id="3.80.10.10">
    <property type="entry name" value="Ribonuclease Inhibitor"/>
    <property type="match status" value="1"/>
</dbReference>
<evidence type="ECO:0008006" key="3">
    <source>
        <dbReference type="Google" id="ProtNLM"/>
    </source>
</evidence>
<dbReference type="PANTHER" id="PTHR12904">
    <property type="match status" value="1"/>
</dbReference>
<evidence type="ECO:0000313" key="2">
    <source>
        <dbReference type="Proteomes" id="UP000289738"/>
    </source>
</evidence>
<accession>A0A445AVR0</accession>
<evidence type="ECO:0000313" key="1">
    <source>
        <dbReference type="EMBL" id="RYR30534.1"/>
    </source>
</evidence>
<dbReference type="Proteomes" id="UP000289738">
    <property type="component" value="Chromosome B01"/>
</dbReference>
<protein>
    <recommendedName>
        <fullName evidence="3">F-box/LRR-repeat protein</fullName>
    </recommendedName>
</protein>